<accession>A0A1W0A9L4</accession>
<evidence type="ECO:0000256" key="5">
    <source>
        <dbReference type="ARBA" id="ARBA00023242"/>
    </source>
</evidence>
<evidence type="ECO:0000313" key="7">
    <source>
        <dbReference type="EMBL" id="OQS06997.1"/>
    </source>
</evidence>
<dbReference type="AlphaFoldDB" id="A0A1W0A9L4"/>
<dbReference type="GO" id="GO:0010468">
    <property type="term" value="P:regulation of gene expression"/>
    <property type="evidence" value="ECO:0007669"/>
    <property type="project" value="UniProtKB-ARBA"/>
</dbReference>
<dbReference type="Proteomes" id="UP000243217">
    <property type="component" value="Unassembled WGS sequence"/>
</dbReference>
<protein>
    <submittedName>
        <fullName evidence="7">Uncharacterized protein</fullName>
    </submittedName>
</protein>
<keyword evidence="3" id="KW-0805">Transcription regulation</keyword>
<keyword evidence="5" id="KW-0539">Nucleus</keyword>
<keyword evidence="8" id="KW-1185">Reference proteome</keyword>
<sequence length="171" mass="19836">MSCEDERTEYIRHVLATKKQHEIDQVNARHELRLRGARIVHEYTVDSVQKRYEEQCQAVRQQMLDDITQELKMLRENRDGVTLLRKGFNRAARTNKSNNVTSDDDQASSKNPLLNDLSSITNRNNPTSRKALGLQRYTPSLAYKTAPAPDFLLEDLTDIATYVMQSKRRRT</sequence>
<evidence type="ECO:0000313" key="8">
    <source>
        <dbReference type="Proteomes" id="UP000243217"/>
    </source>
</evidence>
<evidence type="ECO:0000256" key="4">
    <source>
        <dbReference type="ARBA" id="ARBA00023163"/>
    </source>
</evidence>
<feature type="region of interest" description="Disordered" evidence="6">
    <location>
        <begin position="94"/>
        <end position="131"/>
    </location>
</feature>
<evidence type="ECO:0000256" key="6">
    <source>
        <dbReference type="SAM" id="MobiDB-lite"/>
    </source>
</evidence>
<comment type="caution">
    <text evidence="7">The sequence shown here is derived from an EMBL/GenBank/DDBJ whole genome shotgun (WGS) entry which is preliminary data.</text>
</comment>
<gene>
    <name evidence="7" type="ORF">THRCLA_00974</name>
</gene>
<dbReference type="EMBL" id="JNBS01000285">
    <property type="protein sequence ID" value="OQS06997.1"/>
    <property type="molecule type" value="Genomic_DNA"/>
</dbReference>
<proteinExistence type="predicted"/>
<comment type="subcellular location">
    <subcellularLocation>
        <location evidence="1">Nucleus</location>
    </subcellularLocation>
</comment>
<evidence type="ECO:0000256" key="2">
    <source>
        <dbReference type="ARBA" id="ARBA00022491"/>
    </source>
</evidence>
<evidence type="ECO:0000256" key="1">
    <source>
        <dbReference type="ARBA" id="ARBA00004123"/>
    </source>
</evidence>
<dbReference type="Pfam" id="PF08598">
    <property type="entry name" value="Sds3"/>
    <property type="match status" value="1"/>
</dbReference>
<reference evidence="7 8" key="1">
    <citation type="journal article" date="2014" name="Genome Biol. Evol.">
        <title>The secreted proteins of Achlya hypogyna and Thraustotheca clavata identify the ancestral oomycete secretome and reveal gene acquisitions by horizontal gene transfer.</title>
        <authorList>
            <person name="Misner I."/>
            <person name="Blouin N."/>
            <person name="Leonard G."/>
            <person name="Richards T.A."/>
            <person name="Lane C.E."/>
        </authorList>
    </citation>
    <scope>NUCLEOTIDE SEQUENCE [LARGE SCALE GENOMIC DNA]</scope>
    <source>
        <strain evidence="7 8">ATCC 34112</strain>
    </source>
</reference>
<dbReference type="InterPro" id="IPR013907">
    <property type="entry name" value="Sds3"/>
</dbReference>
<evidence type="ECO:0000256" key="3">
    <source>
        <dbReference type="ARBA" id="ARBA00023015"/>
    </source>
</evidence>
<keyword evidence="2" id="KW-0678">Repressor</keyword>
<keyword evidence="4" id="KW-0804">Transcription</keyword>
<dbReference type="GO" id="GO:0005654">
    <property type="term" value="C:nucleoplasm"/>
    <property type="evidence" value="ECO:0007669"/>
    <property type="project" value="UniProtKB-ARBA"/>
</dbReference>
<dbReference type="OrthoDB" id="66168at2759"/>
<name>A0A1W0A9L4_9STRA</name>
<organism evidence="7 8">
    <name type="scientific">Thraustotheca clavata</name>
    <dbReference type="NCBI Taxonomy" id="74557"/>
    <lineage>
        <taxon>Eukaryota</taxon>
        <taxon>Sar</taxon>
        <taxon>Stramenopiles</taxon>
        <taxon>Oomycota</taxon>
        <taxon>Saprolegniomycetes</taxon>
        <taxon>Saprolegniales</taxon>
        <taxon>Achlyaceae</taxon>
        <taxon>Thraustotheca</taxon>
    </lineage>
</organism>
<feature type="compositionally biased region" description="Polar residues" evidence="6">
    <location>
        <begin position="108"/>
        <end position="128"/>
    </location>
</feature>